<gene>
    <name evidence="2" type="ORF">SAMN05421578_102534</name>
</gene>
<dbReference type="PANTHER" id="PTHR21666">
    <property type="entry name" value="PEPTIDASE-RELATED"/>
    <property type="match status" value="1"/>
</dbReference>
<accession>A0ABY1JPX4</accession>
<feature type="domain" description="M23ase beta-sheet core" evidence="1">
    <location>
        <begin position="228"/>
        <end position="318"/>
    </location>
</feature>
<organism evidence="2 3">
    <name type="scientific">Paenibacillus macquariensis</name>
    <dbReference type="NCBI Taxonomy" id="948756"/>
    <lineage>
        <taxon>Bacteria</taxon>
        <taxon>Bacillati</taxon>
        <taxon>Bacillota</taxon>
        <taxon>Bacilli</taxon>
        <taxon>Bacillales</taxon>
        <taxon>Paenibacillaceae</taxon>
        <taxon>Paenibacillus</taxon>
    </lineage>
</organism>
<keyword evidence="3" id="KW-1185">Reference proteome</keyword>
<evidence type="ECO:0000313" key="3">
    <source>
        <dbReference type="Proteomes" id="UP000186666"/>
    </source>
</evidence>
<dbReference type="Gene3D" id="2.70.70.10">
    <property type="entry name" value="Glucose Permease (Domain IIA)"/>
    <property type="match status" value="1"/>
</dbReference>
<reference evidence="2 3" key="1">
    <citation type="submission" date="2017-01" db="EMBL/GenBank/DDBJ databases">
        <authorList>
            <person name="Varghese N."/>
            <person name="Submissions S."/>
        </authorList>
    </citation>
    <scope>NUCLEOTIDE SEQUENCE [LARGE SCALE GENOMIC DNA]</scope>
    <source>
        <strain evidence="2 3">ATCC 23464</strain>
    </source>
</reference>
<evidence type="ECO:0000313" key="2">
    <source>
        <dbReference type="EMBL" id="SIQ55281.1"/>
    </source>
</evidence>
<dbReference type="InterPro" id="IPR016047">
    <property type="entry name" value="M23ase_b-sheet_dom"/>
</dbReference>
<dbReference type="Proteomes" id="UP000186666">
    <property type="component" value="Unassembled WGS sequence"/>
</dbReference>
<dbReference type="EMBL" id="FTNK01000002">
    <property type="protein sequence ID" value="SIQ55281.1"/>
    <property type="molecule type" value="Genomic_DNA"/>
</dbReference>
<protein>
    <submittedName>
        <fullName evidence="2">Peptidase family M23</fullName>
    </submittedName>
</protein>
<dbReference type="PANTHER" id="PTHR21666:SF285">
    <property type="entry name" value="M23 FAMILY METALLOPEPTIDASE"/>
    <property type="match status" value="1"/>
</dbReference>
<comment type="caution">
    <text evidence="2">The sequence shown here is derived from an EMBL/GenBank/DDBJ whole genome shotgun (WGS) entry which is preliminary data.</text>
</comment>
<evidence type="ECO:0000259" key="1">
    <source>
        <dbReference type="Pfam" id="PF01551"/>
    </source>
</evidence>
<sequence length="347" mass="38058">MIFKNVGVLELNKMTRKNRLDLIHYSKIVLAVGTLAAIITACGGKNAAVTIDKPAETTNVEVQTMKPEEVPAALLEGKYAKVYAHFSDEFKQQLSEADFVSMAPDSLKGVHSFKQASIMQHNGGDQRSWISDSGKMGLTTVFDEKGTILGLQTKELTTFPETDNRLTKIKYDWPLSGEWYIIWGGTNVLVNYHYEHESQRYAYDIVQSKDGYSYKGDPLKNESYYAFGQPVLAPADGTVVSIVNDIPDNEPVGVMNEKVPAGNEVVIDHGGEYSVLAHLKKGSVKVKVGDKVSGGEEIGLLGNSGNSSEAHLHYQVSDGAELFKSRSININWKEGITPVQGEIVKAE</sequence>
<name>A0ABY1JPX4_9BACL</name>
<proteinExistence type="predicted"/>
<dbReference type="SUPFAM" id="SSF51261">
    <property type="entry name" value="Duplicated hybrid motif"/>
    <property type="match status" value="1"/>
</dbReference>
<dbReference type="Pfam" id="PF01551">
    <property type="entry name" value="Peptidase_M23"/>
    <property type="match status" value="1"/>
</dbReference>
<dbReference type="CDD" id="cd12797">
    <property type="entry name" value="M23_peptidase"/>
    <property type="match status" value="1"/>
</dbReference>
<dbReference type="RefSeq" id="WP_244555878.1">
    <property type="nucleotide sequence ID" value="NZ_FTNK01000002.1"/>
</dbReference>
<dbReference type="InterPro" id="IPR050570">
    <property type="entry name" value="Cell_wall_metabolism_enzyme"/>
</dbReference>
<dbReference type="InterPro" id="IPR011055">
    <property type="entry name" value="Dup_hybrid_motif"/>
</dbReference>